<evidence type="ECO:0000256" key="1">
    <source>
        <dbReference type="ARBA" id="ARBA00007337"/>
    </source>
</evidence>
<dbReference type="PRINTS" id="PR00881">
    <property type="entry name" value="L7ARS6FAMILY"/>
</dbReference>
<reference evidence="6" key="1">
    <citation type="submission" date="2020-06" db="EMBL/GenBank/DDBJ databases">
        <title>Genomes of multiple members of Pneumocystis genus reveal paths to human pathogen Pneumocystis jirovecii.</title>
        <authorList>
            <person name="Cisse O.H."/>
            <person name="Ma L."/>
            <person name="Dekker J."/>
            <person name="Khil P."/>
            <person name="Jo J."/>
            <person name="Brenchley J."/>
            <person name="Blair R."/>
            <person name="Pahar B."/>
            <person name="Chabe M."/>
            <person name="Van Rompay K.A."/>
            <person name="Keesler R."/>
            <person name="Sukura A."/>
            <person name="Hirsch V."/>
            <person name="Kutty G."/>
            <person name="Liu Y."/>
            <person name="Peng L."/>
            <person name="Chen J."/>
            <person name="Song J."/>
            <person name="Weissenbacher-Lang C."/>
            <person name="Xu J."/>
            <person name="Upham N.S."/>
            <person name="Stajich J.E."/>
            <person name="Cuomo C.A."/>
            <person name="Cushion M.T."/>
            <person name="Kovacs J.A."/>
        </authorList>
    </citation>
    <scope>NUCLEOTIDE SEQUENCE</scope>
    <source>
        <strain evidence="6">2A</strain>
    </source>
</reference>
<keyword evidence="2 4" id="KW-0689">Ribosomal protein</keyword>
<dbReference type="InterPro" id="IPR029064">
    <property type="entry name" value="Ribosomal_eL30-like_sf"/>
</dbReference>
<name>A0A899G240_9ASCO</name>
<dbReference type="GO" id="GO:0022625">
    <property type="term" value="C:cytosolic large ribosomal subunit"/>
    <property type="evidence" value="ECO:0007669"/>
    <property type="project" value="UniProtKB-UniRule"/>
</dbReference>
<dbReference type="InterPro" id="IPR004037">
    <property type="entry name" value="Ribosomal_eL8-like_CS"/>
</dbReference>
<dbReference type="AlphaFoldDB" id="A0A899G240"/>
<protein>
    <recommendedName>
        <fullName evidence="4">60S ribosomal protein L8</fullName>
    </recommendedName>
</protein>
<dbReference type="PRINTS" id="PR00882">
    <property type="entry name" value="RIBOSOMALL7A"/>
</dbReference>
<dbReference type="PROSITE" id="PS01082">
    <property type="entry name" value="RIBOSOMAL_L7AE"/>
    <property type="match status" value="1"/>
</dbReference>
<gene>
    <name evidence="6" type="ORF">MERGE_001373</name>
</gene>
<proteinExistence type="inferred from homology"/>
<dbReference type="InterPro" id="IPR001921">
    <property type="entry name" value="Ribosomal_eL8_euk"/>
</dbReference>
<keyword evidence="7" id="KW-1185">Reference proteome</keyword>
<evidence type="ECO:0000313" key="7">
    <source>
        <dbReference type="Proteomes" id="UP000663699"/>
    </source>
</evidence>
<dbReference type="InterPro" id="IPR004038">
    <property type="entry name" value="Ribosomal_eL8/eL30/eS12/Gad45"/>
</dbReference>
<dbReference type="OrthoDB" id="29563at2759"/>
<feature type="domain" description="Ribosomal protein eL8/eL30/eS12/Gadd45" evidence="5">
    <location>
        <begin position="131"/>
        <end position="213"/>
    </location>
</feature>
<dbReference type="Proteomes" id="UP000663699">
    <property type="component" value="Chromosome 16"/>
</dbReference>
<dbReference type="GO" id="GO:0003723">
    <property type="term" value="F:RNA binding"/>
    <property type="evidence" value="ECO:0007669"/>
    <property type="project" value="UniProtKB-UniRule"/>
</dbReference>
<dbReference type="InterPro" id="IPR018492">
    <property type="entry name" value="Ribosomal_eL8/Nhp2"/>
</dbReference>
<evidence type="ECO:0000256" key="4">
    <source>
        <dbReference type="RuleBase" id="RU367042"/>
    </source>
</evidence>
<dbReference type="InterPro" id="IPR050257">
    <property type="entry name" value="eL8/uL1-like"/>
</dbReference>
<comment type="similarity">
    <text evidence="1 4">Belongs to the eukaryotic ribosomal protein eL8 family.</text>
</comment>
<evidence type="ECO:0000313" key="6">
    <source>
        <dbReference type="EMBL" id="QSL66986.1"/>
    </source>
</evidence>
<keyword evidence="3 4" id="KW-0687">Ribonucleoprotein</keyword>
<evidence type="ECO:0000256" key="2">
    <source>
        <dbReference type="ARBA" id="ARBA00022980"/>
    </source>
</evidence>
<accession>A0A899G240</accession>
<dbReference type="SUPFAM" id="SSF55315">
    <property type="entry name" value="L30e-like"/>
    <property type="match status" value="1"/>
</dbReference>
<dbReference type="EMBL" id="CP054547">
    <property type="protein sequence ID" value="QSL66986.1"/>
    <property type="molecule type" value="Genomic_DNA"/>
</dbReference>
<dbReference type="Gene3D" id="3.30.1330.30">
    <property type="match status" value="1"/>
</dbReference>
<organism evidence="6 7">
    <name type="scientific">Pneumocystis wakefieldiae</name>
    <dbReference type="NCBI Taxonomy" id="38082"/>
    <lineage>
        <taxon>Eukaryota</taxon>
        <taxon>Fungi</taxon>
        <taxon>Dikarya</taxon>
        <taxon>Ascomycota</taxon>
        <taxon>Taphrinomycotina</taxon>
        <taxon>Pneumocystomycetes</taxon>
        <taxon>Pneumocystaceae</taxon>
        <taxon>Pneumocystis</taxon>
    </lineage>
</organism>
<dbReference type="Pfam" id="PF01248">
    <property type="entry name" value="Ribosomal_L7Ae"/>
    <property type="match status" value="1"/>
</dbReference>
<comment type="function">
    <text evidence="4">Component of the ribosome.</text>
</comment>
<dbReference type="FunFam" id="3.30.1330.30:FF:000003">
    <property type="entry name" value="60S ribosomal protein L7a"/>
    <property type="match status" value="1"/>
</dbReference>
<evidence type="ECO:0000259" key="5">
    <source>
        <dbReference type="Pfam" id="PF01248"/>
    </source>
</evidence>
<dbReference type="PANTHER" id="PTHR23105">
    <property type="entry name" value="RIBOSOMAL PROTEIN L7AE FAMILY MEMBER"/>
    <property type="match status" value="1"/>
</dbReference>
<dbReference type="GO" id="GO:0042254">
    <property type="term" value="P:ribosome biogenesis"/>
    <property type="evidence" value="ECO:0007669"/>
    <property type="project" value="InterPro"/>
</dbReference>
<evidence type="ECO:0000256" key="3">
    <source>
        <dbReference type="ARBA" id="ARBA00023274"/>
    </source>
</evidence>
<sequence>MPSKTVSGKKIVEIFPTEKATPKSKSKNPLFEKKPKNFSIGQDIQPKRDLTRFVKWPRYVQIQRQRRILSMRLKVPPAIYQFSSTLDKNVALELFKLLNKYRPETKIEKKQRLLSKAESNFKGVVERDLEKKPFYVKSGLNHIVSLIENKKASLVIIANDVDPIELVVYLPSLCRKMGVPYCIIKNKARLGAVVHRKTSTVLAFTEVRSEDKNTLATLISAIKVNYNDKYDESRRIWGGGIMGQKSIDSAIKEQKTIN</sequence>